<feature type="region of interest" description="Disordered" evidence="1">
    <location>
        <begin position="272"/>
        <end position="291"/>
    </location>
</feature>
<accession>A0A7X1MDG5</accession>
<sequence>MAPRAFVCSVLREELARTDGITVEHGISAVSLLVGTERLRGRPHIQGVLTDTVQAVLADLVVDATGRGSEMVKWLSDVGAPRPLEEHQQAGFRFYTRHFSSPESTTDPGTWSLHHFDGVSAAVASTRRGHRSMTLCINDDDIELYALGQLSMRNRVAARYASWLPRLGEPVLPGVWVTSRLESCYRRFVRGGQPVATGTVSVGDAWGAVNPLLGLGPSMGLLHAVLLRDAVRQGVPDEVAMRLDRLTESSLTPLLHGITAWEERLQVRAGRGRRAPSRAMEAPEVPAGPGPTTAGLAHALLTRSVRLAAEADPSARPGPCYADLAELISVPRHRT</sequence>
<dbReference type="Gene3D" id="3.50.50.60">
    <property type="entry name" value="FAD/NAD(P)-binding domain"/>
    <property type="match status" value="1"/>
</dbReference>
<reference evidence="2 3" key="1">
    <citation type="submission" date="2020-08" db="EMBL/GenBank/DDBJ databases">
        <title>Streptomyces sp. PSKA01 genome sequencing and assembly.</title>
        <authorList>
            <person name="Mandal S."/>
            <person name="Maiti P.K."/>
            <person name="Das P."/>
        </authorList>
    </citation>
    <scope>NUCLEOTIDE SEQUENCE [LARGE SCALE GENOMIC DNA]</scope>
    <source>
        <strain evidence="2 3">PSKA01</strain>
    </source>
</reference>
<organism evidence="2 3">
    <name type="scientific">Streptomyces cupreus</name>
    <dbReference type="NCBI Taxonomy" id="2759956"/>
    <lineage>
        <taxon>Bacteria</taxon>
        <taxon>Bacillati</taxon>
        <taxon>Actinomycetota</taxon>
        <taxon>Actinomycetes</taxon>
        <taxon>Kitasatosporales</taxon>
        <taxon>Streptomycetaceae</taxon>
        <taxon>Streptomyces</taxon>
    </lineage>
</organism>
<evidence type="ECO:0008006" key="4">
    <source>
        <dbReference type="Google" id="ProtNLM"/>
    </source>
</evidence>
<dbReference type="SUPFAM" id="SSF51905">
    <property type="entry name" value="FAD/NAD(P)-binding domain"/>
    <property type="match status" value="1"/>
</dbReference>
<keyword evidence="3" id="KW-1185">Reference proteome</keyword>
<protein>
    <recommendedName>
        <fullName evidence="4">FAD-dependent oxidoreductase</fullName>
    </recommendedName>
</protein>
<gene>
    <name evidence="2" type="ORF">H4N64_24435</name>
</gene>
<dbReference type="RefSeq" id="WP_186284557.1">
    <property type="nucleotide sequence ID" value="NZ_JACMSF010000028.1"/>
</dbReference>
<name>A0A7X1MDG5_9ACTN</name>
<dbReference type="Proteomes" id="UP000584670">
    <property type="component" value="Unassembled WGS sequence"/>
</dbReference>
<evidence type="ECO:0000313" key="2">
    <source>
        <dbReference type="EMBL" id="MBC2904690.1"/>
    </source>
</evidence>
<proteinExistence type="predicted"/>
<dbReference type="AlphaFoldDB" id="A0A7X1MDG5"/>
<comment type="caution">
    <text evidence="2">The sequence shown here is derived from an EMBL/GenBank/DDBJ whole genome shotgun (WGS) entry which is preliminary data.</text>
</comment>
<dbReference type="InterPro" id="IPR036188">
    <property type="entry name" value="FAD/NAD-bd_sf"/>
</dbReference>
<evidence type="ECO:0000256" key="1">
    <source>
        <dbReference type="SAM" id="MobiDB-lite"/>
    </source>
</evidence>
<dbReference type="EMBL" id="JACMSF010000028">
    <property type="protein sequence ID" value="MBC2904690.1"/>
    <property type="molecule type" value="Genomic_DNA"/>
</dbReference>
<evidence type="ECO:0000313" key="3">
    <source>
        <dbReference type="Proteomes" id="UP000584670"/>
    </source>
</evidence>